<name>A0A9N9JUM9_9GLOM</name>
<reference evidence="2" key="1">
    <citation type="submission" date="2021-06" db="EMBL/GenBank/DDBJ databases">
        <authorList>
            <person name="Kallberg Y."/>
            <person name="Tangrot J."/>
            <person name="Rosling A."/>
        </authorList>
    </citation>
    <scope>NUCLEOTIDE SEQUENCE</scope>
    <source>
        <strain evidence="2">IN212</strain>
    </source>
</reference>
<feature type="non-terminal residue" evidence="2">
    <location>
        <position position="1"/>
    </location>
</feature>
<accession>A0A9N9JUM9</accession>
<proteinExistence type="predicted"/>
<dbReference type="Proteomes" id="UP000789396">
    <property type="component" value="Unassembled WGS sequence"/>
</dbReference>
<dbReference type="AlphaFoldDB" id="A0A9N9JUM9"/>
<dbReference type="Gene3D" id="1.20.5.340">
    <property type="match status" value="1"/>
</dbReference>
<evidence type="ECO:0000313" key="2">
    <source>
        <dbReference type="EMBL" id="CAG8798149.1"/>
    </source>
</evidence>
<evidence type="ECO:0000256" key="1">
    <source>
        <dbReference type="SAM" id="MobiDB-lite"/>
    </source>
</evidence>
<dbReference type="EMBL" id="CAJVPZ010068533">
    <property type="protein sequence ID" value="CAG8798149.1"/>
    <property type="molecule type" value="Genomic_DNA"/>
</dbReference>
<gene>
    <name evidence="2" type="ORF">RFULGI_LOCUS17447</name>
</gene>
<feature type="compositionally biased region" description="Basic and acidic residues" evidence="1">
    <location>
        <begin position="15"/>
        <end position="37"/>
    </location>
</feature>
<feature type="non-terminal residue" evidence="2">
    <location>
        <position position="61"/>
    </location>
</feature>
<feature type="compositionally biased region" description="Basic and acidic residues" evidence="1">
    <location>
        <begin position="52"/>
        <end position="61"/>
    </location>
</feature>
<evidence type="ECO:0000313" key="3">
    <source>
        <dbReference type="Proteomes" id="UP000789396"/>
    </source>
</evidence>
<dbReference type="SUPFAM" id="SSF57997">
    <property type="entry name" value="Tropomyosin"/>
    <property type="match status" value="1"/>
</dbReference>
<dbReference type="OrthoDB" id="2427373at2759"/>
<protein>
    <submittedName>
        <fullName evidence="2">15859_t:CDS:1</fullName>
    </submittedName>
</protein>
<organism evidence="2 3">
    <name type="scientific">Racocetra fulgida</name>
    <dbReference type="NCBI Taxonomy" id="60492"/>
    <lineage>
        <taxon>Eukaryota</taxon>
        <taxon>Fungi</taxon>
        <taxon>Fungi incertae sedis</taxon>
        <taxon>Mucoromycota</taxon>
        <taxon>Glomeromycotina</taxon>
        <taxon>Glomeromycetes</taxon>
        <taxon>Diversisporales</taxon>
        <taxon>Gigasporaceae</taxon>
        <taxon>Racocetra</taxon>
    </lineage>
</organism>
<feature type="region of interest" description="Disordered" evidence="1">
    <location>
        <begin position="1"/>
        <end position="61"/>
    </location>
</feature>
<comment type="caution">
    <text evidence="2">The sequence shown here is derived from an EMBL/GenBank/DDBJ whole genome shotgun (WGS) entry which is preliminary data.</text>
</comment>
<sequence length="61" mass="6872">NALRAELETANARADAAEQELKKFQEDSSSKEIEHSNLHKKVASLETDLDETEKTLKETTE</sequence>
<keyword evidence="3" id="KW-1185">Reference proteome</keyword>